<proteinExistence type="predicted"/>
<dbReference type="EMBL" id="CM023487">
    <property type="protein sequence ID" value="KAH6925419.1"/>
    <property type="molecule type" value="Genomic_DNA"/>
</dbReference>
<protein>
    <submittedName>
        <fullName evidence="1">Uncharacterized protein</fullName>
    </submittedName>
</protein>
<gene>
    <name evidence="1" type="ORF">HPB50_004965</name>
</gene>
<evidence type="ECO:0000313" key="2">
    <source>
        <dbReference type="Proteomes" id="UP000821845"/>
    </source>
</evidence>
<evidence type="ECO:0000313" key="1">
    <source>
        <dbReference type="EMBL" id="KAH6925419.1"/>
    </source>
</evidence>
<comment type="caution">
    <text evidence="1">The sequence shown here is derived from an EMBL/GenBank/DDBJ whole genome shotgun (WGS) entry which is preliminary data.</text>
</comment>
<sequence>MSLPDAVDERVYLAGDSERGEAHELRRQPRGPHRGSCLRDSSMPRRHPPRFIGQRPAKSRKIADSSTVREVDGSSCEVDDQLKLHLSSTFPAKPLADPRTTSLRRTFKGQRLRSRARRTTGAEVAYDERGEGIFKAMHSLGFKDEQARSVKDKHQVVVTDEAHEPRNLGESPSYSPIVPHWTRELPQPEFMKDLQRIHSFGARLSDRLCSTTVSLASTELLYVDGAAIHCDAAQVTPGEATPKNAPTSSKTFPSDDVEPANSARVRDFENPLNISSTSTRHSSSHSSITDEKLDTATIDRSPKAASRTDSAMTSSDVAYTCVMLYGKIIVSFTNMKAASTDCDDTSRETARALLVISDSDEGSIPPSGSVSLSFVSSDSSSDPVYRVTDLADLPSLQNNVAAANNETADGGVVLRLPLPRLTSSATQTESSRQRASSLTEHGTQAQELPEPASVWPLLSKARRCDIGPRGSPDRPWTEHIRSVVMQGNKNYLHQHASWRHLAKSNQSRRDAVRAFQSG</sequence>
<reference evidence="1" key="1">
    <citation type="submission" date="2020-05" db="EMBL/GenBank/DDBJ databases">
        <title>Large-scale comparative analyses of tick genomes elucidate their genetic diversity and vector capacities.</title>
        <authorList>
            <person name="Jia N."/>
            <person name="Wang J."/>
            <person name="Shi W."/>
            <person name="Du L."/>
            <person name="Sun Y."/>
            <person name="Zhan W."/>
            <person name="Jiang J."/>
            <person name="Wang Q."/>
            <person name="Zhang B."/>
            <person name="Ji P."/>
            <person name="Sakyi L.B."/>
            <person name="Cui X."/>
            <person name="Yuan T."/>
            <person name="Jiang B."/>
            <person name="Yang W."/>
            <person name="Lam T.T.-Y."/>
            <person name="Chang Q."/>
            <person name="Ding S."/>
            <person name="Wang X."/>
            <person name="Zhu J."/>
            <person name="Ruan X."/>
            <person name="Zhao L."/>
            <person name="Wei J."/>
            <person name="Que T."/>
            <person name="Du C."/>
            <person name="Cheng J."/>
            <person name="Dai P."/>
            <person name="Han X."/>
            <person name="Huang E."/>
            <person name="Gao Y."/>
            <person name="Liu J."/>
            <person name="Shao H."/>
            <person name="Ye R."/>
            <person name="Li L."/>
            <person name="Wei W."/>
            <person name="Wang X."/>
            <person name="Wang C."/>
            <person name="Yang T."/>
            <person name="Huo Q."/>
            <person name="Li W."/>
            <person name="Guo W."/>
            <person name="Chen H."/>
            <person name="Zhou L."/>
            <person name="Ni X."/>
            <person name="Tian J."/>
            <person name="Zhou Y."/>
            <person name="Sheng Y."/>
            <person name="Liu T."/>
            <person name="Pan Y."/>
            <person name="Xia L."/>
            <person name="Li J."/>
            <person name="Zhao F."/>
            <person name="Cao W."/>
        </authorList>
    </citation>
    <scope>NUCLEOTIDE SEQUENCE</scope>
    <source>
        <strain evidence="1">Hyas-2018</strain>
    </source>
</reference>
<organism evidence="1 2">
    <name type="scientific">Hyalomma asiaticum</name>
    <name type="common">Tick</name>
    <dbReference type="NCBI Taxonomy" id="266040"/>
    <lineage>
        <taxon>Eukaryota</taxon>
        <taxon>Metazoa</taxon>
        <taxon>Ecdysozoa</taxon>
        <taxon>Arthropoda</taxon>
        <taxon>Chelicerata</taxon>
        <taxon>Arachnida</taxon>
        <taxon>Acari</taxon>
        <taxon>Parasitiformes</taxon>
        <taxon>Ixodida</taxon>
        <taxon>Ixodoidea</taxon>
        <taxon>Ixodidae</taxon>
        <taxon>Hyalomminae</taxon>
        <taxon>Hyalomma</taxon>
    </lineage>
</organism>
<name>A0ACB7RY32_HYAAI</name>
<accession>A0ACB7RY32</accession>
<keyword evidence="2" id="KW-1185">Reference proteome</keyword>
<dbReference type="Proteomes" id="UP000821845">
    <property type="component" value="Chromosome 7"/>
</dbReference>